<evidence type="ECO:0000313" key="2">
    <source>
        <dbReference type="Proteomes" id="UP000184267"/>
    </source>
</evidence>
<reference evidence="1 2" key="1">
    <citation type="submission" date="2016-10" db="EMBL/GenBank/DDBJ databases">
        <title>Genome sequence of the basidiomycete white-rot fungus Trametes pubescens.</title>
        <authorList>
            <person name="Makela M.R."/>
            <person name="Granchi Z."/>
            <person name="Peng M."/>
            <person name="De Vries R.P."/>
            <person name="Grigoriev I."/>
            <person name="Riley R."/>
            <person name="Hilden K."/>
        </authorList>
    </citation>
    <scope>NUCLEOTIDE SEQUENCE [LARGE SCALE GENOMIC DNA]</scope>
    <source>
        <strain evidence="1 2">FBCC735</strain>
    </source>
</reference>
<sequence length="51" mass="5717">MIDAQRFEGEQVLEAWNHRLCQRGCQTERQLLHLRAVGEESDEGVGHAGGV</sequence>
<dbReference type="Proteomes" id="UP000184267">
    <property type="component" value="Unassembled WGS sequence"/>
</dbReference>
<comment type="caution">
    <text evidence="1">The sequence shown here is derived from an EMBL/GenBank/DDBJ whole genome shotgun (WGS) entry which is preliminary data.</text>
</comment>
<organism evidence="1 2">
    <name type="scientific">Trametes pubescens</name>
    <name type="common">White-rot fungus</name>
    <dbReference type="NCBI Taxonomy" id="154538"/>
    <lineage>
        <taxon>Eukaryota</taxon>
        <taxon>Fungi</taxon>
        <taxon>Dikarya</taxon>
        <taxon>Basidiomycota</taxon>
        <taxon>Agaricomycotina</taxon>
        <taxon>Agaricomycetes</taxon>
        <taxon>Polyporales</taxon>
        <taxon>Polyporaceae</taxon>
        <taxon>Trametes</taxon>
    </lineage>
</organism>
<evidence type="ECO:0000313" key="1">
    <source>
        <dbReference type="EMBL" id="OJT03067.1"/>
    </source>
</evidence>
<proteinExistence type="predicted"/>
<dbReference type="AlphaFoldDB" id="A0A1M2V697"/>
<accession>A0A1M2V697</accession>
<name>A0A1M2V697_TRAPU</name>
<keyword evidence="2" id="KW-1185">Reference proteome</keyword>
<protein>
    <submittedName>
        <fullName evidence="1">Uncharacterized protein</fullName>
    </submittedName>
</protein>
<gene>
    <name evidence="1" type="ORF">TRAPUB_6410</name>
</gene>
<dbReference type="EMBL" id="MNAD01001636">
    <property type="protein sequence ID" value="OJT03067.1"/>
    <property type="molecule type" value="Genomic_DNA"/>
</dbReference>